<protein>
    <recommendedName>
        <fullName evidence="5">Metallo-beta-lactamase domain-containing protein</fullName>
    </recommendedName>
</protein>
<dbReference type="Proteomes" id="UP000016023">
    <property type="component" value="Unassembled WGS sequence"/>
</dbReference>
<dbReference type="Pfam" id="PF00753">
    <property type="entry name" value="Lactamase_B"/>
    <property type="match status" value="1"/>
</dbReference>
<proteinExistence type="predicted"/>
<evidence type="ECO:0000313" key="7">
    <source>
        <dbReference type="Proteomes" id="UP000016023"/>
    </source>
</evidence>
<comment type="cofactor">
    <cofactor evidence="1">
        <name>Zn(2+)</name>
        <dbReference type="ChEBI" id="CHEBI:29105"/>
    </cofactor>
</comment>
<evidence type="ECO:0000256" key="3">
    <source>
        <dbReference type="ARBA" id="ARBA00022801"/>
    </source>
</evidence>
<dbReference type="GO" id="GO:0046872">
    <property type="term" value="F:metal ion binding"/>
    <property type="evidence" value="ECO:0007669"/>
    <property type="project" value="UniProtKB-KW"/>
</dbReference>
<reference evidence="6 7" key="1">
    <citation type="submission" date="2011-12" db="EMBL/GenBank/DDBJ databases">
        <title>The Genome Sequence of Prevotella micans F0438.</title>
        <authorList>
            <consortium name="The Broad Institute Genome Sequencing Platform"/>
            <person name="Earl A."/>
            <person name="Ward D."/>
            <person name="Feldgarden M."/>
            <person name="Gevers D."/>
            <person name="Izard J."/>
            <person name="Baranova O.V."/>
            <person name="Blanton J.M."/>
            <person name="Wade W.G."/>
            <person name="Dewhirst F.E."/>
            <person name="Young S.K."/>
            <person name="Zeng Q."/>
            <person name="Gargeya S."/>
            <person name="Fitzgerald M."/>
            <person name="Haas B."/>
            <person name="Abouelleil A."/>
            <person name="Alvarado L."/>
            <person name="Arachchi H.M."/>
            <person name="Berlin A."/>
            <person name="Chapman S.B."/>
            <person name="Gearin G."/>
            <person name="Goldberg J."/>
            <person name="Griggs A."/>
            <person name="Gujja S."/>
            <person name="Hansen M."/>
            <person name="Heiman D."/>
            <person name="Howarth C."/>
            <person name="Larimer J."/>
            <person name="Lui A."/>
            <person name="MacDonald P.J.P."/>
            <person name="McCowen C."/>
            <person name="Montmayeur A."/>
            <person name="Murphy C."/>
            <person name="Neiman D."/>
            <person name="Pearson M."/>
            <person name="Priest M."/>
            <person name="Roberts A."/>
            <person name="Saif S."/>
            <person name="Shea T."/>
            <person name="Sisk P."/>
            <person name="Stolte C."/>
            <person name="Sykes S."/>
            <person name="Wortman J."/>
            <person name="Nusbaum C."/>
            <person name="Birren B."/>
        </authorList>
    </citation>
    <scope>NUCLEOTIDE SEQUENCE [LARGE SCALE GENOMIC DNA]</scope>
    <source>
        <strain evidence="6 7">F0438</strain>
    </source>
</reference>
<dbReference type="InterPro" id="IPR001279">
    <property type="entry name" value="Metallo-B-lactamas"/>
</dbReference>
<feature type="domain" description="Metallo-beta-lactamase" evidence="5">
    <location>
        <begin position="13"/>
        <end position="196"/>
    </location>
</feature>
<dbReference type="PATRIC" id="fig|883158.3.peg.1688"/>
<dbReference type="SMART" id="SM00849">
    <property type="entry name" value="Lactamase_B"/>
    <property type="match status" value="1"/>
</dbReference>
<dbReference type="EMBL" id="AGWK01000044">
    <property type="protein sequence ID" value="EHO67968.1"/>
    <property type="molecule type" value="Genomic_DNA"/>
</dbReference>
<evidence type="ECO:0000256" key="4">
    <source>
        <dbReference type="ARBA" id="ARBA00022833"/>
    </source>
</evidence>
<name>H1Q447_9BACT</name>
<dbReference type="STRING" id="883158.HMPREF9140_01685"/>
<dbReference type="RefSeq" id="WP_006953213.1">
    <property type="nucleotide sequence ID" value="NZ_JH594523.1"/>
</dbReference>
<keyword evidence="4" id="KW-0862">Zinc</keyword>
<dbReference type="SUPFAM" id="SSF56281">
    <property type="entry name" value="Metallo-hydrolase/oxidoreductase"/>
    <property type="match status" value="1"/>
</dbReference>
<dbReference type="HOGENOM" id="CLU_030571_5_3_10"/>
<evidence type="ECO:0000259" key="5">
    <source>
        <dbReference type="SMART" id="SM00849"/>
    </source>
</evidence>
<dbReference type="AlphaFoldDB" id="H1Q447"/>
<evidence type="ECO:0000256" key="2">
    <source>
        <dbReference type="ARBA" id="ARBA00022723"/>
    </source>
</evidence>
<keyword evidence="3" id="KW-0378">Hydrolase</keyword>
<dbReference type="InterPro" id="IPR036866">
    <property type="entry name" value="RibonucZ/Hydroxyglut_hydro"/>
</dbReference>
<dbReference type="CDD" id="cd06262">
    <property type="entry name" value="metallo-hydrolase-like_MBL-fold"/>
    <property type="match status" value="1"/>
</dbReference>
<evidence type="ECO:0000313" key="6">
    <source>
        <dbReference type="EMBL" id="EHO67968.1"/>
    </source>
</evidence>
<organism evidence="6 7">
    <name type="scientific">Prevotella micans F0438</name>
    <dbReference type="NCBI Taxonomy" id="883158"/>
    <lineage>
        <taxon>Bacteria</taxon>
        <taxon>Pseudomonadati</taxon>
        <taxon>Bacteroidota</taxon>
        <taxon>Bacteroidia</taxon>
        <taxon>Bacteroidales</taxon>
        <taxon>Prevotellaceae</taxon>
        <taxon>Prevotella</taxon>
    </lineage>
</organism>
<dbReference type="eggNOG" id="COG0491">
    <property type="taxonomic scope" value="Bacteria"/>
</dbReference>
<comment type="caution">
    <text evidence="6">The sequence shown here is derived from an EMBL/GenBank/DDBJ whole genome shotgun (WGS) entry which is preliminary data.</text>
</comment>
<gene>
    <name evidence="6" type="ORF">HMPREF9140_01685</name>
</gene>
<sequence>MIKIERFVCNMLEENCYVVHDETQECVIIDCGAYYEEDRKAIVNFIANNNLKPVRLLSTHGHLDHNFGNGTIFKAYGLKAEASEKDCVLMENLDKQATEMFGIELNSELPPLGDYLNLEEPVKFGNHQFEVIETPGHTGGSVTFYCREENIAFTGDTLFKGSIGRTDFPGGSMFQIIGSLRKLSQLPDQTGIYPGHGPKTTIGFELSHNPYMDR</sequence>
<dbReference type="InterPro" id="IPR051453">
    <property type="entry name" value="MBL_Glyoxalase_II"/>
</dbReference>
<keyword evidence="2" id="KW-0479">Metal-binding</keyword>
<dbReference type="Gene3D" id="3.60.15.10">
    <property type="entry name" value="Ribonuclease Z/Hydroxyacylglutathione hydrolase-like"/>
    <property type="match status" value="1"/>
</dbReference>
<dbReference type="GO" id="GO:0016787">
    <property type="term" value="F:hydrolase activity"/>
    <property type="evidence" value="ECO:0007669"/>
    <property type="project" value="UniProtKB-KW"/>
</dbReference>
<evidence type="ECO:0000256" key="1">
    <source>
        <dbReference type="ARBA" id="ARBA00001947"/>
    </source>
</evidence>
<keyword evidence="7" id="KW-1185">Reference proteome</keyword>
<dbReference type="PANTHER" id="PTHR46233">
    <property type="entry name" value="HYDROXYACYLGLUTATHIONE HYDROLASE GLOC"/>
    <property type="match status" value="1"/>
</dbReference>
<accession>H1Q447</accession>
<dbReference type="PANTHER" id="PTHR46233:SF3">
    <property type="entry name" value="HYDROXYACYLGLUTATHIONE HYDROLASE GLOC"/>
    <property type="match status" value="1"/>
</dbReference>